<name>A0ABR2WZC0_9FUNG</name>
<dbReference type="Proteomes" id="UP001479436">
    <property type="component" value="Unassembled WGS sequence"/>
</dbReference>
<reference evidence="3 4" key="1">
    <citation type="submission" date="2023-04" db="EMBL/GenBank/DDBJ databases">
        <title>Genome of Basidiobolus ranarum AG-B5.</title>
        <authorList>
            <person name="Stajich J.E."/>
            <person name="Carter-House D."/>
            <person name="Gryganskyi A."/>
        </authorList>
    </citation>
    <scope>NUCLEOTIDE SEQUENCE [LARGE SCALE GENOMIC DNA]</scope>
    <source>
        <strain evidence="3 4">AG-B5</strain>
    </source>
</reference>
<proteinExistence type="predicted"/>
<feature type="compositionally biased region" description="Basic and acidic residues" evidence="1">
    <location>
        <begin position="57"/>
        <end position="84"/>
    </location>
</feature>
<dbReference type="EMBL" id="JASJQH010000118">
    <property type="protein sequence ID" value="KAK9766859.1"/>
    <property type="molecule type" value="Genomic_DNA"/>
</dbReference>
<gene>
    <name evidence="3" type="ORF">K7432_003755</name>
</gene>
<dbReference type="CDD" id="cd00084">
    <property type="entry name" value="HMG-box_SF"/>
    <property type="match status" value="1"/>
</dbReference>
<dbReference type="InterPro" id="IPR036910">
    <property type="entry name" value="HMG_box_dom_sf"/>
</dbReference>
<dbReference type="InterPro" id="IPR056775">
    <property type="entry name" value="YABBY_C"/>
</dbReference>
<dbReference type="Pfam" id="PF04690">
    <property type="entry name" value="YABBY"/>
    <property type="match status" value="1"/>
</dbReference>
<comment type="caution">
    <text evidence="3">The sequence shown here is derived from an EMBL/GenBank/DDBJ whole genome shotgun (WGS) entry which is preliminary data.</text>
</comment>
<accession>A0ABR2WZC0</accession>
<evidence type="ECO:0000313" key="4">
    <source>
        <dbReference type="Proteomes" id="UP001479436"/>
    </source>
</evidence>
<keyword evidence="4" id="KW-1185">Reference proteome</keyword>
<feature type="region of interest" description="Disordered" evidence="1">
    <location>
        <begin position="47"/>
        <end position="84"/>
    </location>
</feature>
<organism evidence="3 4">
    <name type="scientific">Basidiobolus ranarum</name>
    <dbReference type="NCBI Taxonomy" id="34480"/>
    <lineage>
        <taxon>Eukaryota</taxon>
        <taxon>Fungi</taxon>
        <taxon>Fungi incertae sedis</taxon>
        <taxon>Zoopagomycota</taxon>
        <taxon>Entomophthoromycotina</taxon>
        <taxon>Basidiobolomycetes</taxon>
        <taxon>Basidiobolales</taxon>
        <taxon>Basidiobolaceae</taxon>
        <taxon>Basidiobolus</taxon>
    </lineage>
</organism>
<dbReference type="Gene3D" id="1.10.30.10">
    <property type="entry name" value="High mobility group box domain"/>
    <property type="match status" value="1"/>
</dbReference>
<sequence length="84" mass="9499">MAKEKSTKRTSGKKLSPYNKFMKTELPKVKAEDPSIAHKDAFKVVAGRWKNAPENPANKKDSKEVKEVKETKEAKESKPVDEVK</sequence>
<evidence type="ECO:0000259" key="2">
    <source>
        <dbReference type="Pfam" id="PF04690"/>
    </source>
</evidence>
<protein>
    <recommendedName>
        <fullName evidence="2">YABBY protein C-terminal domain-containing protein</fullName>
    </recommendedName>
</protein>
<dbReference type="SUPFAM" id="SSF47095">
    <property type="entry name" value="HMG-box"/>
    <property type="match status" value="1"/>
</dbReference>
<feature type="domain" description="YABBY protein C-terminal" evidence="2">
    <location>
        <begin position="16"/>
        <end position="56"/>
    </location>
</feature>
<evidence type="ECO:0000313" key="3">
    <source>
        <dbReference type="EMBL" id="KAK9766859.1"/>
    </source>
</evidence>
<evidence type="ECO:0000256" key="1">
    <source>
        <dbReference type="SAM" id="MobiDB-lite"/>
    </source>
</evidence>